<dbReference type="Gene3D" id="3.30.450.20">
    <property type="entry name" value="PAS domain"/>
    <property type="match status" value="1"/>
</dbReference>
<dbReference type="PANTHER" id="PTHR43156:SF2">
    <property type="entry name" value="STAGE II SPORULATION PROTEIN E"/>
    <property type="match status" value="1"/>
</dbReference>
<dbReference type="Pfam" id="PF01590">
    <property type="entry name" value="GAF"/>
    <property type="match status" value="1"/>
</dbReference>
<dbReference type="Gene3D" id="3.60.40.10">
    <property type="entry name" value="PPM-type phosphatase domain"/>
    <property type="match status" value="1"/>
</dbReference>
<dbReference type="InterPro" id="IPR003018">
    <property type="entry name" value="GAF"/>
</dbReference>
<reference evidence="3 4" key="1">
    <citation type="submission" date="2020-08" db="EMBL/GenBank/DDBJ databases">
        <title>The Agave Microbiome: Exploring the role of microbial communities in plant adaptations to desert environments.</title>
        <authorList>
            <person name="Partida-Martinez L.P."/>
        </authorList>
    </citation>
    <scope>NUCLEOTIDE SEQUENCE [LARGE SCALE GENOMIC DNA]</scope>
    <source>
        <strain evidence="3 4">AS2.23</strain>
    </source>
</reference>
<dbReference type="PROSITE" id="PS50113">
    <property type="entry name" value="PAC"/>
    <property type="match status" value="1"/>
</dbReference>
<dbReference type="Proteomes" id="UP000533269">
    <property type="component" value="Unassembled WGS sequence"/>
</dbReference>
<feature type="domain" description="PAC" evidence="2">
    <location>
        <begin position="232"/>
        <end position="285"/>
    </location>
</feature>
<name>A0A7W4XWM3_KINRA</name>
<dbReference type="CDD" id="cd00130">
    <property type="entry name" value="PAS"/>
    <property type="match status" value="1"/>
</dbReference>
<dbReference type="InterPro" id="IPR029016">
    <property type="entry name" value="GAF-like_dom_sf"/>
</dbReference>
<dbReference type="SMART" id="SM00065">
    <property type="entry name" value="GAF"/>
    <property type="match status" value="1"/>
</dbReference>
<gene>
    <name evidence="3" type="ORF">FHR75_001811</name>
</gene>
<dbReference type="InterPro" id="IPR001932">
    <property type="entry name" value="PPM-type_phosphatase-like_dom"/>
</dbReference>
<proteinExistence type="predicted"/>
<evidence type="ECO:0000259" key="2">
    <source>
        <dbReference type="PROSITE" id="PS50113"/>
    </source>
</evidence>
<dbReference type="NCBIfam" id="TIGR00229">
    <property type="entry name" value="sensory_box"/>
    <property type="match status" value="1"/>
</dbReference>
<organism evidence="3 4">
    <name type="scientific">Kineococcus radiotolerans</name>
    <dbReference type="NCBI Taxonomy" id="131568"/>
    <lineage>
        <taxon>Bacteria</taxon>
        <taxon>Bacillati</taxon>
        <taxon>Actinomycetota</taxon>
        <taxon>Actinomycetes</taxon>
        <taxon>Kineosporiales</taxon>
        <taxon>Kineosporiaceae</taxon>
        <taxon>Kineococcus</taxon>
    </lineage>
</organism>
<protein>
    <submittedName>
        <fullName evidence="3">PAS domain S-box-containing protein</fullName>
    </submittedName>
</protein>
<evidence type="ECO:0000313" key="4">
    <source>
        <dbReference type="Proteomes" id="UP000533269"/>
    </source>
</evidence>
<dbReference type="AlphaFoldDB" id="A0A7W4XWM3"/>
<keyword evidence="1" id="KW-0378">Hydrolase</keyword>
<dbReference type="Gene3D" id="3.30.450.40">
    <property type="match status" value="1"/>
</dbReference>
<reference evidence="3 4" key="2">
    <citation type="submission" date="2020-08" db="EMBL/GenBank/DDBJ databases">
        <authorList>
            <person name="Partida-Martinez L."/>
            <person name="Huntemann M."/>
            <person name="Clum A."/>
            <person name="Wang J."/>
            <person name="Palaniappan K."/>
            <person name="Ritter S."/>
            <person name="Chen I.-M."/>
            <person name="Stamatis D."/>
            <person name="Reddy T."/>
            <person name="O'Malley R."/>
            <person name="Daum C."/>
            <person name="Shapiro N."/>
            <person name="Ivanova N."/>
            <person name="Kyrpides N."/>
            <person name="Woyke T."/>
        </authorList>
    </citation>
    <scope>NUCLEOTIDE SEQUENCE [LARGE SCALE GENOMIC DNA]</scope>
    <source>
        <strain evidence="3 4">AS2.23</strain>
    </source>
</reference>
<dbReference type="PANTHER" id="PTHR43156">
    <property type="entry name" value="STAGE II SPORULATION PROTEIN E-RELATED"/>
    <property type="match status" value="1"/>
</dbReference>
<dbReference type="InterPro" id="IPR000014">
    <property type="entry name" value="PAS"/>
</dbReference>
<dbReference type="SMART" id="SM00086">
    <property type="entry name" value="PAC"/>
    <property type="match status" value="1"/>
</dbReference>
<dbReference type="EMBL" id="JACHVY010000001">
    <property type="protein sequence ID" value="MBB2901023.1"/>
    <property type="molecule type" value="Genomic_DNA"/>
</dbReference>
<dbReference type="GO" id="GO:0016791">
    <property type="term" value="F:phosphatase activity"/>
    <property type="evidence" value="ECO:0007669"/>
    <property type="project" value="TreeGrafter"/>
</dbReference>
<dbReference type="InterPro" id="IPR036457">
    <property type="entry name" value="PPM-type-like_dom_sf"/>
</dbReference>
<evidence type="ECO:0000313" key="3">
    <source>
        <dbReference type="EMBL" id="MBB2901023.1"/>
    </source>
</evidence>
<dbReference type="InterPro" id="IPR035965">
    <property type="entry name" value="PAS-like_dom_sf"/>
</dbReference>
<dbReference type="InterPro" id="IPR001610">
    <property type="entry name" value="PAC"/>
</dbReference>
<dbReference type="Pfam" id="PF13426">
    <property type="entry name" value="PAS_9"/>
    <property type="match status" value="1"/>
</dbReference>
<dbReference type="SMART" id="SM00331">
    <property type="entry name" value="PP2C_SIG"/>
    <property type="match status" value="1"/>
</dbReference>
<dbReference type="InterPro" id="IPR000700">
    <property type="entry name" value="PAS-assoc_C"/>
</dbReference>
<dbReference type="RefSeq" id="WP_183391042.1">
    <property type="nucleotide sequence ID" value="NZ_JACHVY010000001.1"/>
</dbReference>
<dbReference type="Pfam" id="PF07228">
    <property type="entry name" value="SpoIIE"/>
    <property type="match status" value="1"/>
</dbReference>
<dbReference type="SUPFAM" id="SSF81606">
    <property type="entry name" value="PP2C-like"/>
    <property type="match status" value="1"/>
</dbReference>
<dbReference type="SUPFAM" id="SSF55781">
    <property type="entry name" value="GAF domain-like"/>
    <property type="match status" value="1"/>
</dbReference>
<dbReference type="SUPFAM" id="SSF55785">
    <property type="entry name" value="PYP-like sensor domain (PAS domain)"/>
    <property type="match status" value="1"/>
</dbReference>
<sequence>MDGTRSAFAGDLLTGGAAAAGLPRVVQGQPGAVLLVHVAEGTVLFANPLAEQLAPGITLPCRVDDWSRAAGLESAAGDDITDPANDASPLSRIARGEPVHGERVTAARSSDMSEEREALWVIGLPMDDAPVDELASLALVALLPLREEGMVREAQESAERLHSRAVLASDLAFTISDPTKPDNPLVWTNPAFERVTGYGREVLGQNCRFLQGPGTDREAVGRIRRALETGDTITELLLNYRKDGTAFWNEVVISPVHDAEGKVTHFVGVQSDVTLRVQAERERDAALLDARDARHRLEFLSSVTDRLSEVLDPDTAQDLLPSLVVPDFAEWAFATLLDGNGRARHVRASHANPALTTDVERFQDLHTALGEESISLRVLRGDLGPTLVTVRDRHLETGVTTAEAATLLRRLGLGSAIVVPLRARGEVRGSLTLLSGPDRPPFTEDDLATATDLGARAGVALENARLYAQQRQSSETLQRSLLSPPTRSAGLSIATRYHPAAEAAQVGGDWYDAFTQPDGCTVVVIGDVMGHDVSAAAAMGQLRTLVRGLAYDRSAQPDEVLRRLDRLLAGLGLTTLATAIVLQLDALAPDGPGDGSRGIRWCTAGHLPPVVAEPDGSVRLLPGEGIVLGLGAGQDRVQQEARLALGSTLLLYTDGLVERRDQSMEVRLAELREAVADLGDQPVEALCDGLVERMLPKGSDDDVAIVAVRVVEA</sequence>
<dbReference type="InterPro" id="IPR052016">
    <property type="entry name" value="Bact_Sigma-Reg"/>
</dbReference>
<comment type="caution">
    <text evidence="3">The sequence shown here is derived from an EMBL/GenBank/DDBJ whole genome shotgun (WGS) entry which is preliminary data.</text>
</comment>
<evidence type="ECO:0000256" key="1">
    <source>
        <dbReference type="ARBA" id="ARBA00022801"/>
    </source>
</evidence>
<accession>A0A7W4XWM3</accession>